<evidence type="ECO:0000256" key="1">
    <source>
        <dbReference type="SAM" id="Phobius"/>
    </source>
</evidence>
<reference evidence="5" key="2">
    <citation type="journal article" date="2019" name="Int. J. Syst. Evol. Microbiol.">
        <title>The Global Catalogue of Microorganisms (GCM) 10K type strain sequencing project: providing services to taxonomists for standard genome sequencing and annotation.</title>
        <authorList>
            <consortium name="The Broad Institute Genomics Platform"/>
            <consortium name="The Broad Institute Genome Sequencing Center for Infectious Disease"/>
            <person name="Wu L."/>
            <person name="Ma J."/>
        </authorList>
    </citation>
    <scope>NUCLEOTIDE SEQUENCE [LARGE SCALE GENOMIC DNA]</scope>
    <source>
        <strain evidence="5">NBRC 107715</strain>
    </source>
</reference>
<feature type="transmembrane region" description="Helical" evidence="1">
    <location>
        <begin position="29"/>
        <end position="46"/>
    </location>
</feature>
<protein>
    <submittedName>
        <fullName evidence="2">Uncharacterized protein</fullName>
    </submittedName>
</protein>
<organism evidence="2 4">
    <name type="scientific">Methylobacterium oxalidis</name>
    <dbReference type="NCBI Taxonomy" id="944322"/>
    <lineage>
        <taxon>Bacteria</taxon>
        <taxon>Pseudomonadati</taxon>
        <taxon>Pseudomonadota</taxon>
        <taxon>Alphaproteobacteria</taxon>
        <taxon>Hyphomicrobiales</taxon>
        <taxon>Methylobacteriaceae</taxon>
        <taxon>Methylobacterium</taxon>
    </lineage>
</organism>
<gene>
    <name evidence="3" type="ORF">GCM10007888_09410</name>
    <name evidence="2" type="ORF">MOX02_31860</name>
</gene>
<name>A0A512J5B1_9HYPH</name>
<sequence length="47" mass="5043">MNPIAFTLVWAGVLGFIGMVGYASEGGPAWVFAAIVLAAIAFMIRWR</sequence>
<evidence type="ECO:0000313" key="4">
    <source>
        <dbReference type="Proteomes" id="UP000321960"/>
    </source>
</evidence>
<dbReference type="EMBL" id="BJZU01000063">
    <property type="protein sequence ID" value="GEP05148.1"/>
    <property type="molecule type" value="Genomic_DNA"/>
</dbReference>
<dbReference type="Proteomes" id="UP000321960">
    <property type="component" value="Unassembled WGS sequence"/>
</dbReference>
<reference evidence="3" key="1">
    <citation type="journal article" date="2014" name="Int. J. Syst. Evol. Microbiol.">
        <title>Complete genome of a new Firmicutes species belonging to the dominant human colonic microbiota ('Ruminococcus bicirculans') reveals two chromosomes and a selective capacity to utilize plant glucans.</title>
        <authorList>
            <consortium name="NISC Comparative Sequencing Program"/>
            <person name="Wegmann U."/>
            <person name="Louis P."/>
            <person name="Goesmann A."/>
            <person name="Henrissat B."/>
            <person name="Duncan S.H."/>
            <person name="Flint H.J."/>
        </authorList>
    </citation>
    <scope>NUCLEOTIDE SEQUENCE</scope>
    <source>
        <strain evidence="3">NBRC 107715</strain>
    </source>
</reference>
<accession>A0A512J5B1</accession>
<evidence type="ECO:0000313" key="3">
    <source>
        <dbReference type="EMBL" id="GLS62560.1"/>
    </source>
</evidence>
<comment type="caution">
    <text evidence="2">The sequence shown here is derived from an EMBL/GenBank/DDBJ whole genome shotgun (WGS) entry which is preliminary data.</text>
</comment>
<keyword evidence="5" id="KW-1185">Reference proteome</keyword>
<keyword evidence="1" id="KW-0472">Membrane</keyword>
<dbReference type="EMBL" id="BSPK01000015">
    <property type="protein sequence ID" value="GLS62560.1"/>
    <property type="molecule type" value="Genomic_DNA"/>
</dbReference>
<dbReference type="Proteomes" id="UP001156856">
    <property type="component" value="Unassembled WGS sequence"/>
</dbReference>
<reference evidence="2 4" key="3">
    <citation type="submission" date="2019-07" db="EMBL/GenBank/DDBJ databases">
        <title>Whole genome shotgun sequence of Methylobacterium oxalidis NBRC 107715.</title>
        <authorList>
            <person name="Hosoyama A."/>
            <person name="Uohara A."/>
            <person name="Ohji S."/>
            <person name="Ichikawa N."/>
        </authorList>
    </citation>
    <scope>NUCLEOTIDE SEQUENCE [LARGE SCALE GENOMIC DNA]</scope>
    <source>
        <strain evidence="2 4">NBRC 107715</strain>
    </source>
</reference>
<dbReference type="AlphaFoldDB" id="A0A512J5B1"/>
<proteinExistence type="predicted"/>
<keyword evidence="1" id="KW-0812">Transmembrane</keyword>
<keyword evidence="1" id="KW-1133">Transmembrane helix</keyword>
<feature type="transmembrane region" description="Helical" evidence="1">
    <location>
        <begin position="5"/>
        <end position="23"/>
    </location>
</feature>
<dbReference type="RefSeq" id="WP_170267883.1">
    <property type="nucleotide sequence ID" value="NZ_BJZU01000063.1"/>
</dbReference>
<evidence type="ECO:0000313" key="5">
    <source>
        <dbReference type="Proteomes" id="UP001156856"/>
    </source>
</evidence>
<reference evidence="3" key="4">
    <citation type="submission" date="2023-01" db="EMBL/GenBank/DDBJ databases">
        <title>Draft genome sequence of Methylobacterium oxalidis strain NBRC 107715.</title>
        <authorList>
            <person name="Sun Q."/>
            <person name="Mori K."/>
        </authorList>
    </citation>
    <scope>NUCLEOTIDE SEQUENCE</scope>
    <source>
        <strain evidence="3">NBRC 107715</strain>
    </source>
</reference>
<evidence type="ECO:0000313" key="2">
    <source>
        <dbReference type="EMBL" id="GEP05148.1"/>
    </source>
</evidence>